<accession>A0A1I6HHA6</accession>
<name>A0A1I6HHA6_9MICO</name>
<dbReference type="RefSeq" id="WP_091738029.1">
    <property type="nucleotide sequence ID" value="NZ_FOYR01000002.1"/>
</dbReference>
<evidence type="ECO:0000313" key="1">
    <source>
        <dbReference type="EMBL" id="SFR53872.1"/>
    </source>
</evidence>
<sequence length="83" mass="9195">MTSNKEHRPSIRLSCLDDEKCSIFFEPWGTEHVLLKGDFIFVKSEAFSTGDVEVSYVNGGIALTFTADDDIEILHSSGARLSI</sequence>
<gene>
    <name evidence="1" type="ORF">SAMN04488591_1840</name>
</gene>
<proteinExistence type="predicted"/>
<dbReference type="Proteomes" id="UP000198877">
    <property type="component" value="Unassembled WGS sequence"/>
</dbReference>
<reference evidence="2" key="1">
    <citation type="submission" date="2016-10" db="EMBL/GenBank/DDBJ databases">
        <authorList>
            <person name="Varghese N."/>
            <person name="Submissions S."/>
        </authorList>
    </citation>
    <scope>NUCLEOTIDE SEQUENCE [LARGE SCALE GENOMIC DNA]</scope>
    <source>
        <strain evidence="2">CL127</strain>
    </source>
</reference>
<organism evidence="1 2">
    <name type="scientific">Microbacterium azadirachtae</name>
    <dbReference type="NCBI Taxonomy" id="582680"/>
    <lineage>
        <taxon>Bacteria</taxon>
        <taxon>Bacillati</taxon>
        <taxon>Actinomycetota</taxon>
        <taxon>Actinomycetes</taxon>
        <taxon>Micrococcales</taxon>
        <taxon>Microbacteriaceae</taxon>
        <taxon>Microbacterium</taxon>
    </lineage>
</organism>
<dbReference type="EMBL" id="FOYR01000002">
    <property type="protein sequence ID" value="SFR53872.1"/>
    <property type="molecule type" value="Genomic_DNA"/>
</dbReference>
<protein>
    <submittedName>
        <fullName evidence="1">Uncharacterized protein</fullName>
    </submittedName>
</protein>
<dbReference type="AlphaFoldDB" id="A0A1I6HHA6"/>
<evidence type="ECO:0000313" key="2">
    <source>
        <dbReference type="Proteomes" id="UP000198877"/>
    </source>
</evidence>